<keyword evidence="4" id="KW-0479">Metal-binding</keyword>
<evidence type="ECO:0000313" key="9">
    <source>
        <dbReference type="EMBL" id="QAT61243.1"/>
    </source>
</evidence>
<dbReference type="CDD" id="cd01335">
    <property type="entry name" value="Radical_SAM"/>
    <property type="match status" value="1"/>
</dbReference>
<gene>
    <name evidence="9" type="ORF">EQM13_06395</name>
</gene>
<evidence type="ECO:0000256" key="5">
    <source>
        <dbReference type="ARBA" id="ARBA00023004"/>
    </source>
</evidence>
<comment type="cofactor">
    <cofactor evidence="1">
        <name>[4Fe-4S] cluster</name>
        <dbReference type="ChEBI" id="CHEBI:49883"/>
    </cofactor>
</comment>
<evidence type="ECO:0000256" key="2">
    <source>
        <dbReference type="ARBA" id="ARBA00022485"/>
    </source>
</evidence>
<evidence type="ECO:0000256" key="3">
    <source>
        <dbReference type="ARBA" id="ARBA00022691"/>
    </source>
</evidence>
<dbReference type="InterPro" id="IPR000385">
    <property type="entry name" value="MoaA_NifB_PqqE_Fe-S-bd_CS"/>
</dbReference>
<evidence type="ECO:0000256" key="4">
    <source>
        <dbReference type="ARBA" id="ARBA00022723"/>
    </source>
</evidence>
<dbReference type="PROSITE" id="PS01305">
    <property type="entry name" value="MOAA_NIFB_PQQE"/>
    <property type="match status" value="1"/>
</dbReference>
<dbReference type="InterPro" id="IPR013785">
    <property type="entry name" value="Aldolase_TIM"/>
</dbReference>
<dbReference type="InterPro" id="IPR023885">
    <property type="entry name" value="4Fe4S-binding_SPASM_dom"/>
</dbReference>
<evidence type="ECO:0000256" key="1">
    <source>
        <dbReference type="ARBA" id="ARBA00001966"/>
    </source>
</evidence>
<evidence type="ECO:0000313" key="10">
    <source>
        <dbReference type="Proteomes" id="UP000287969"/>
    </source>
</evidence>
<dbReference type="InterPro" id="IPR058240">
    <property type="entry name" value="rSAM_sf"/>
</dbReference>
<accession>A0A410QB65</accession>
<dbReference type="GO" id="GO:0046872">
    <property type="term" value="F:metal ion binding"/>
    <property type="evidence" value="ECO:0007669"/>
    <property type="project" value="UniProtKB-KW"/>
</dbReference>
<dbReference type="NCBIfam" id="TIGR04085">
    <property type="entry name" value="rSAM_more_4Fe4S"/>
    <property type="match status" value="1"/>
</dbReference>
<reference evidence="10" key="1">
    <citation type="submission" date="2019-01" db="EMBL/GenBank/DDBJ databases">
        <title>Draft genomes of a novel of Sporanaerobacter strains.</title>
        <authorList>
            <person name="Ma S."/>
        </authorList>
    </citation>
    <scope>NUCLEOTIDE SEQUENCE [LARGE SCALE GENOMIC DNA]</scope>
    <source>
        <strain evidence="10">NJN-17</strain>
    </source>
</reference>
<comment type="similarity">
    <text evidence="7">Belongs to the radical SAM superfamily. Anaerobic sulfatase-maturating enzyme family.</text>
</comment>
<keyword evidence="5" id="KW-0408">Iron</keyword>
<dbReference type="OrthoDB" id="1737006at2"/>
<dbReference type="SFLD" id="SFLDG01384">
    <property type="entry name" value="thioether_bond_formation_requi"/>
    <property type="match status" value="1"/>
</dbReference>
<dbReference type="InterPro" id="IPR026401">
    <property type="entry name" value="CXXX_matur"/>
</dbReference>
<proteinExistence type="inferred from homology"/>
<dbReference type="InterPro" id="IPR026412">
    <property type="entry name" value="rSAM_Cxxx_rpt"/>
</dbReference>
<keyword evidence="10" id="KW-1185">Reference proteome</keyword>
<evidence type="ECO:0000259" key="8">
    <source>
        <dbReference type="Pfam" id="PF04055"/>
    </source>
</evidence>
<dbReference type="PANTHER" id="PTHR43273">
    <property type="entry name" value="ANAEROBIC SULFATASE-MATURATING ENZYME HOMOLOG ASLB-RELATED"/>
    <property type="match status" value="1"/>
</dbReference>
<dbReference type="AlphaFoldDB" id="A0A410QB65"/>
<dbReference type="SFLD" id="SFLDG01067">
    <property type="entry name" value="SPASM/twitch_domain_containing"/>
    <property type="match status" value="1"/>
</dbReference>
<feature type="domain" description="Radical SAM core" evidence="8">
    <location>
        <begin position="26"/>
        <end position="167"/>
    </location>
</feature>
<dbReference type="InterPro" id="IPR023867">
    <property type="entry name" value="Sulphatase_maturase_rSAM"/>
</dbReference>
<dbReference type="Pfam" id="PF04055">
    <property type="entry name" value="Radical_SAM"/>
    <property type="match status" value="1"/>
</dbReference>
<dbReference type="NCBIfam" id="TIGR04119">
    <property type="entry name" value="CXXX_matur"/>
    <property type="match status" value="1"/>
</dbReference>
<dbReference type="InterPro" id="IPR007197">
    <property type="entry name" value="rSAM"/>
</dbReference>
<dbReference type="Gene3D" id="3.20.20.70">
    <property type="entry name" value="Aldolase class I"/>
    <property type="match status" value="1"/>
</dbReference>
<organism evidence="9 10">
    <name type="scientific">Acidilutibacter cellobiosedens</name>
    <dbReference type="NCBI Taxonomy" id="2507161"/>
    <lineage>
        <taxon>Bacteria</taxon>
        <taxon>Bacillati</taxon>
        <taxon>Bacillota</taxon>
        <taxon>Tissierellia</taxon>
        <taxon>Tissierellales</taxon>
        <taxon>Acidilutibacteraceae</taxon>
        <taxon>Acidilutibacter</taxon>
    </lineage>
</organism>
<dbReference type="GO" id="GO:0016491">
    <property type="term" value="F:oxidoreductase activity"/>
    <property type="evidence" value="ECO:0007669"/>
    <property type="project" value="InterPro"/>
</dbReference>
<dbReference type="SFLD" id="SFLDG01386">
    <property type="entry name" value="main_SPASM_domain-containing"/>
    <property type="match status" value="1"/>
</dbReference>
<evidence type="ECO:0000256" key="7">
    <source>
        <dbReference type="ARBA" id="ARBA00023601"/>
    </source>
</evidence>
<dbReference type="RefSeq" id="WP_071141266.1">
    <property type="nucleotide sequence ID" value="NZ_CP035282.1"/>
</dbReference>
<keyword evidence="3" id="KW-0949">S-adenosyl-L-methionine</keyword>
<keyword evidence="6" id="KW-0411">Iron-sulfur</keyword>
<dbReference type="SFLD" id="SFLDS00029">
    <property type="entry name" value="Radical_SAM"/>
    <property type="match status" value="1"/>
</dbReference>
<protein>
    <submittedName>
        <fullName evidence="9">Radical SAM peptide maturase, CXXX-repeat target family</fullName>
    </submittedName>
</protein>
<dbReference type="PANTHER" id="PTHR43273:SF3">
    <property type="entry name" value="ANAEROBIC SULFATASE-MATURATING ENZYME HOMOLOG ASLB-RELATED"/>
    <property type="match status" value="1"/>
</dbReference>
<dbReference type="SUPFAM" id="SSF102114">
    <property type="entry name" value="Radical SAM enzymes"/>
    <property type="match status" value="1"/>
</dbReference>
<dbReference type="KEGG" id="spoa:EQM13_06395"/>
<dbReference type="NCBIfam" id="TIGR04115">
    <property type="entry name" value="rSAM_Cxxx_rpt"/>
    <property type="match status" value="1"/>
</dbReference>
<keyword evidence="2" id="KW-0004">4Fe-4S</keyword>
<evidence type="ECO:0000256" key="6">
    <source>
        <dbReference type="ARBA" id="ARBA00023014"/>
    </source>
</evidence>
<sequence length="728" mass="85158">MERKEYTFGKTIGGWRSDKSQTVTFIVTEDCNLRCKYCYVTHKSSDKRMNFETAKRFVNYLLNSDDLRYSEALILEFIGGEPFLEVELIDQICDYFKITAFKLNHDWYWNYRISICTNGVNYSNPAVQNFINKNRNKISVTISLDGTKEKHDLNRVFPDGSGSYDTINKNLNLWLSQFRGTTKSTFASQDLPLLYESIISLWNKGINEVSANVVFEDVWKEGDDKILEEQLIKLADYVIENELYDKGFYCSFFDESIGFPYTEEDISRTYCGAGKMISFNPSGNIYPCLRYYGHSLNNHKEWVLGNLKDGVDMEKVRPFVLSTNRIQSDEECLNCEIATGCAFCQGFNYDEAPTPTNFYRAKYICKMHKARVRANDHYFSKLYNLCDIERSNGQALKKQIYFLLSDDYVTYCSYKNESKTDNIMEEDEIISGLKFARQNFLRPVFVHSNNSFDFKNIKEYLNYDILHIVPAKFCETAKEIGLKRILPVYDLESVKKSDSFQENIILNINSDEIEELSECLKTLFKNCNRINLNIIGLDKNFNEEVYRFQMKKISKFLIEELGNNGVLKELNLLTDTIFLDKHENCMAGENDFIVSSKEKIYTCCAEYSNNPDEFIGDLERGIFKDYSKRLYEIKNSNLCRICDAYQCKNCVYINKLYTNEVNVSPSFQCRKSHIERDISIDILEKLKILSEKIELPPIREIKKKDYLDPIYKFSDNIENLIGYYKYNR</sequence>
<dbReference type="Proteomes" id="UP000287969">
    <property type="component" value="Chromosome"/>
</dbReference>
<dbReference type="GO" id="GO:0051539">
    <property type="term" value="F:4 iron, 4 sulfur cluster binding"/>
    <property type="evidence" value="ECO:0007669"/>
    <property type="project" value="UniProtKB-KW"/>
</dbReference>
<name>A0A410QB65_9FIRM</name>
<dbReference type="EMBL" id="CP035282">
    <property type="protein sequence ID" value="QAT61243.1"/>
    <property type="molecule type" value="Genomic_DNA"/>
</dbReference>